<gene>
    <name evidence="6" type="ORF">C8D82_11547</name>
</gene>
<evidence type="ECO:0000313" key="6">
    <source>
        <dbReference type="EMBL" id="PVY40996.1"/>
    </source>
</evidence>
<protein>
    <recommendedName>
        <fullName evidence="8">Type II/III secretion system protein</fullName>
    </recommendedName>
</protein>
<dbReference type="GO" id="GO:0009306">
    <property type="term" value="P:protein secretion"/>
    <property type="evidence" value="ECO:0007669"/>
    <property type="project" value="TreeGrafter"/>
</dbReference>
<dbReference type="AlphaFoldDB" id="A0A2U1AX37"/>
<feature type="region of interest" description="Disordered" evidence="4">
    <location>
        <begin position="316"/>
        <end position="341"/>
    </location>
</feature>
<evidence type="ECO:0000256" key="3">
    <source>
        <dbReference type="ARBA" id="ARBA00023136"/>
    </source>
</evidence>
<comment type="caution">
    <text evidence="6">The sequence shown here is derived from an EMBL/GenBank/DDBJ whole genome shotgun (WGS) entry which is preliminary data.</text>
</comment>
<sequence>MNRTAAALLLGAGLLQAVCAAPAENVRTIRLIQDDAQDYMVSKIFELKYLMANDVTPFVLGIVKRYNHLSTVTRINYKAGKQQLLAVSCPVRMMPYVDEMIRLLDRPSRIAGKAPGDPIRGTGSTRAVYPAKFRAAQVMVDIMTGSGINSGKDSYVGYDPTTNLIYWKDDLNKSDDMLKYLAWLDRPIPMANLSFTVYEVRDSILRDLGIDYLGWRNGPGLNLFQAGMDALSLSSGGSSAVNAASGAFGGFFFAPQFDASFIRILQQDGLANIANTASLTVANSDSAVYSIGFHPESQAIFKRDNDQLQVGVSGLGMQGGVKPPESSTGAENPLLTGSAPPPPLALSVTAPRICFRGEADARTGQVPYRLSDYNTTVNALVTFNYKIQVADVVERNNYGAELAEIDQLSGDCNLLSGEEKILTMWHKESEVEQTIGVPFLSEIPILKHLFSTTTINREKTWYFVTVRTVLAHPESLPPAYGGQLQAFESISPAAAAVSSNQL</sequence>
<keyword evidence="3" id="KW-0472">Membrane</keyword>
<dbReference type="GeneID" id="78295506"/>
<dbReference type="OrthoDB" id="9779724at2"/>
<reference evidence="6 7" key="1">
    <citation type="submission" date="2018-04" db="EMBL/GenBank/DDBJ databases">
        <title>Genomic Encyclopedia of Type Strains, Phase IV (KMG-IV): sequencing the most valuable type-strain genomes for metagenomic binning, comparative biology and taxonomic classification.</title>
        <authorList>
            <person name="Goeker M."/>
        </authorList>
    </citation>
    <scope>NUCLEOTIDE SEQUENCE [LARGE SCALE GENOMIC DNA]</scope>
    <source>
        <strain evidence="6 7">DSM 14823</strain>
    </source>
</reference>
<evidence type="ECO:0000256" key="2">
    <source>
        <dbReference type="ARBA" id="ARBA00022729"/>
    </source>
</evidence>
<evidence type="ECO:0000256" key="4">
    <source>
        <dbReference type="SAM" id="MobiDB-lite"/>
    </source>
</evidence>
<evidence type="ECO:0000313" key="7">
    <source>
        <dbReference type="Proteomes" id="UP000245959"/>
    </source>
</evidence>
<evidence type="ECO:0008006" key="8">
    <source>
        <dbReference type="Google" id="ProtNLM"/>
    </source>
</evidence>
<evidence type="ECO:0000256" key="5">
    <source>
        <dbReference type="SAM" id="SignalP"/>
    </source>
</evidence>
<proteinExistence type="predicted"/>
<dbReference type="RefSeq" id="WP_116884204.1">
    <property type="nucleotide sequence ID" value="NZ_CABMMC010000272.1"/>
</dbReference>
<keyword evidence="2 5" id="KW-0732">Signal</keyword>
<name>A0A2U1AX37_9BACT</name>
<feature type="chain" id="PRO_5015644234" description="Type II/III secretion system protein" evidence="5">
    <location>
        <begin position="21"/>
        <end position="502"/>
    </location>
</feature>
<organism evidence="6 7">
    <name type="scientific">Victivallis vadensis</name>
    <dbReference type="NCBI Taxonomy" id="172901"/>
    <lineage>
        <taxon>Bacteria</taxon>
        <taxon>Pseudomonadati</taxon>
        <taxon>Lentisphaerota</taxon>
        <taxon>Lentisphaeria</taxon>
        <taxon>Victivallales</taxon>
        <taxon>Victivallaceae</taxon>
        <taxon>Victivallis</taxon>
    </lineage>
</organism>
<keyword evidence="7" id="KW-1185">Reference proteome</keyword>
<evidence type="ECO:0000256" key="1">
    <source>
        <dbReference type="ARBA" id="ARBA00004370"/>
    </source>
</evidence>
<comment type="subcellular location">
    <subcellularLocation>
        <location evidence="1">Membrane</location>
    </subcellularLocation>
</comment>
<dbReference type="InterPro" id="IPR050810">
    <property type="entry name" value="Bact_Secretion_Sys_Channel"/>
</dbReference>
<dbReference type="GO" id="GO:0015627">
    <property type="term" value="C:type II protein secretion system complex"/>
    <property type="evidence" value="ECO:0007669"/>
    <property type="project" value="TreeGrafter"/>
</dbReference>
<accession>A0A2U1AX37</accession>
<feature type="signal peptide" evidence="5">
    <location>
        <begin position="1"/>
        <end position="20"/>
    </location>
</feature>
<dbReference type="PANTHER" id="PTHR30332:SF24">
    <property type="entry name" value="SECRETIN GSPD-RELATED"/>
    <property type="match status" value="1"/>
</dbReference>
<dbReference type="PANTHER" id="PTHR30332">
    <property type="entry name" value="PROBABLE GENERAL SECRETION PATHWAY PROTEIN D"/>
    <property type="match status" value="1"/>
</dbReference>
<dbReference type="Proteomes" id="UP000245959">
    <property type="component" value="Unassembled WGS sequence"/>
</dbReference>
<dbReference type="EMBL" id="QEKH01000015">
    <property type="protein sequence ID" value="PVY40996.1"/>
    <property type="molecule type" value="Genomic_DNA"/>
</dbReference>
<dbReference type="GO" id="GO:0016020">
    <property type="term" value="C:membrane"/>
    <property type="evidence" value="ECO:0007669"/>
    <property type="project" value="UniProtKB-SubCell"/>
</dbReference>